<name>A0A371E794_MUCPR</name>
<accession>A0A371E794</accession>
<protein>
    <submittedName>
        <fullName evidence="2">Uncharacterized protein</fullName>
    </submittedName>
</protein>
<gene>
    <name evidence="2" type="ORF">CR513_59836</name>
</gene>
<comment type="caution">
    <text evidence="2">The sequence shown here is derived from an EMBL/GenBank/DDBJ whole genome shotgun (WGS) entry which is preliminary data.</text>
</comment>
<evidence type="ECO:0000256" key="1">
    <source>
        <dbReference type="SAM" id="MobiDB-lite"/>
    </source>
</evidence>
<organism evidence="2 3">
    <name type="scientific">Mucuna pruriens</name>
    <name type="common">Velvet bean</name>
    <name type="synonym">Dolichos pruriens</name>
    <dbReference type="NCBI Taxonomy" id="157652"/>
    <lineage>
        <taxon>Eukaryota</taxon>
        <taxon>Viridiplantae</taxon>
        <taxon>Streptophyta</taxon>
        <taxon>Embryophyta</taxon>
        <taxon>Tracheophyta</taxon>
        <taxon>Spermatophyta</taxon>
        <taxon>Magnoliopsida</taxon>
        <taxon>eudicotyledons</taxon>
        <taxon>Gunneridae</taxon>
        <taxon>Pentapetalae</taxon>
        <taxon>rosids</taxon>
        <taxon>fabids</taxon>
        <taxon>Fabales</taxon>
        <taxon>Fabaceae</taxon>
        <taxon>Papilionoideae</taxon>
        <taxon>50 kb inversion clade</taxon>
        <taxon>NPAAA clade</taxon>
        <taxon>indigoferoid/millettioid clade</taxon>
        <taxon>Phaseoleae</taxon>
        <taxon>Mucuna</taxon>
    </lineage>
</organism>
<dbReference type="EMBL" id="QJKJ01015838">
    <property type="protein sequence ID" value="RDX61890.1"/>
    <property type="molecule type" value="Genomic_DNA"/>
</dbReference>
<feature type="region of interest" description="Disordered" evidence="1">
    <location>
        <begin position="64"/>
        <end position="89"/>
    </location>
</feature>
<feature type="non-terminal residue" evidence="2">
    <location>
        <position position="1"/>
    </location>
</feature>
<proteinExistence type="predicted"/>
<evidence type="ECO:0000313" key="2">
    <source>
        <dbReference type="EMBL" id="RDX61890.1"/>
    </source>
</evidence>
<sequence>MGEVGDHIPTFHLFGGNLQMLMAINALAALVSITNPSRLQEDVIEISGSGKVREWRQGNMSMQDIRRRNHGTSSRSSSMTTSKAIFSNG</sequence>
<keyword evidence="3" id="KW-1185">Reference proteome</keyword>
<evidence type="ECO:0000313" key="3">
    <source>
        <dbReference type="Proteomes" id="UP000257109"/>
    </source>
</evidence>
<reference evidence="2" key="1">
    <citation type="submission" date="2018-05" db="EMBL/GenBank/DDBJ databases">
        <title>Draft genome of Mucuna pruriens seed.</title>
        <authorList>
            <person name="Nnadi N.E."/>
            <person name="Vos R."/>
            <person name="Hasami M.H."/>
            <person name="Devisetty U.K."/>
            <person name="Aguiy J.C."/>
        </authorList>
    </citation>
    <scope>NUCLEOTIDE SEQUENCE [LARGE SCALE GENOMIC DNA]</scope>
    <source>
        <strain evidence="2">JCA_2017</strain>
    </source>
</reference>
<dbReference type="Proteomes" id="UP000257109">
    <property type="component" value="Unassembled WGS sequence"/>
</dbReference>
<dbReference type="AlphaFoldDB" id="A0A371E794"/>
<feature type="compositionally biased region" description="Low complexity" evidence="1">
    <location>
        <begin position="72"/>
        <end position="82"/>
    </location>
</feature>